<feature type="compositionally biased region" description="Basic and acidic residues" evidence="2">
    <location>
        <begin position="1"/>
        <end position="32"/>
    </location>
</feature>
<dbReference type="InterPro" id="IPR009711">
    <property type="entry name" value="UPF0473"/>
</dbReference>
<proteinExistence type="inferred from homology"/>
<accession>A0A6F9E7Y0</accession>
<evidence type="ECO:0000256" key="1">
    <source>
        <dbReference type="HAMAP-Rule" id="MF_01448"/>
    </source>
</evidence>
<feature type="region of interest" description="Disordered" evidence="2">
    <location>
        <begin position="1"/>
        <end position="40"/>
    </location>
</feature>
<comment type="similarity">
    <text evidence="1">Belongs to the UPF0473 family.</text>
</comment>
<dbReference type="EMBL" id="LR792683">
    <property type="protein sequence ID" value="CAB3392611.1"/>
    <property type="molecule type" value="Genomic_DNA"/>
</dbReference>
<dbReference type="AlphaFoldDB" id="A0A6F9E7Y0"/>
<gene>
    <name evidence="3" type="ORF">COOX1_1497</name>
</gene>
<dbReference type="Pfam" id="PF06949">
    <property type="entry name" value="DUF1292"/>
    <property type="match status" value="1"/>
</dbReference>
<reference evidence="3 4" key="1">
    <citation type="submission" date="2020-04" db="EMBL/GenBank/DDBJ databases">
        <authorList>
            <person name="Hogendoorn C."/>
        </authorList>
    </citation>
    <scope>NUCLEOTIDE SEQUENCE [LARGE SCALE GENOMIC DNA]</scope>
    <source>
        <strain evidence="3">COOX1</strain>
    </source>
</reference>
<evidence type="ECO:0000313" key="4">
    <source>
        <dbReference type="Proteomes" id="UP000502196"/>
    </source>
</evidence>
<name>A0A6F9E7Y0_9BACL</name>
<sequence length="110" mass="12594">MMSRIPREESMASVPHDNHVHDEHHDHDHDETVLLEDENGNEREFRIVDVIEVGGKEYAVLVPEDEPEGDGVVLRIDTDADGEEYLVDIEDDAEWDRVVQAYEAAVEEDN</sequence>
<dbReference type="HAMAP" id="MF_01448">
    <property type="entry name" value="UPF0473"/>
    <property type="match status" value="1"/>
</dbReference>
<evidence type="ECO:0000256" key="2">
    <source>
        <dbReference type="SAM" id="MobiDB-lite"/>
    </source>
</evidence>
<evidence type="ECO:0000313" key="3">
    <source>
        <dbReference type="EMBL" id="CAB3392611.1"/>
    </source>
</evidence>
<organism evidence="3 4">
    <name type="scientific">Kyrpidia spormannii</name>
    <dbReference type="NCBI Taxonomy" id="2055160"/>
    <lineage>
        <taxon>Bacteria</taxon>
        <taxon>Bacillati</taxon>
        <taxon>Bacillota</taxon>
        <taxon>Bacilli</taxon>
        <taxon>Bacillales</taxon>
        <taxon>Alicyclobacillaceae</taxon>
        <taxon>Kyrpidia</taxon>
    </lineage>
</organism>
<protein>
    <recommendedName>
        <fullName evidence="1">UPF0473 protein COOX1_1497</fullName>
    </recommendedName>
</protein>
<dbReference type="Proteomes" id="UP000502196">
    <property type="component" value="Chromosome"/>
</dbReference>